<feature type="binding site" evidence="10">
    <location>
        <begin position="220"/>
        <end position="226"/>
    </location>
    <ligand>
        <name>ATP</name>
        <dbReference type="ChEBI" id="CHEBI:30616"/>
    </ligand>
</feature>
<dbReference type="PANTHER" id="PTHR11922:SF2">
    <property type="entry name" value="GMP SYNTHASE [GLUTAMINE-HYDROLYZING]"/>
    <property type="match status" value="1"/>
</dbReference>
<comment type="pathway">
    <text evidence="1">Purine metabolism; GMP biosynthesis; GMP from XMP (L-Gln route): step 1/1.</text>
</comment>
<dbReference type="InterPro" id="IPR025777">
    <property type="entry name" value="GMPS_ATP_PPase_dom"/>
</dbReference>
<dbReference type="Pfam" id="PF00958">
    <property type="entry name" value="GMP_synt_C"/>
    <property type="match status" value="1"/>
</dbReference>
<dbReference type="GO" id="GO:0005524">
    <property type="term" value="F:ATP binding"/>
    <property type="evidence" value="ECO:0007669"/>
    <property type="project" value="UniProtKB-UniRule"/>
</dbReference>
<evidence type="ECO:0000256" key="11">
    <source>
        <dbReference type="SAM" id="MobiDB-lite"/>
    </source>
</evidence>
<dbReference type="PANTHER" id="PTHR11922">
    <property type="entry name" value="GMP SYNTHASE-RELATED"/>
    <property type="match status" value="1"/>
</dbReference>
<accession>A0AAV2T952</accession>
<dbReference type="FunFam" id="3.30.300.10:FF:000008">
    <property type="entry name" value="GMP synthase [glutamine-hydrolyzing]"/>
    <property type="match status" value="1"/>
</dbReference>
<dbReference type="Gene3D" id="3.40.50.620">
    <property type="entry name" value="HUPs"/>
    <property type="match status" value="1"/>
</dbReference>
<dbReference type="SUPFAM" id="SSF54810">
    <property type="entry name" value="GMP synthetase C-terminal dimerisation domain"/>
    <property type="match status" value="2"/>
</dbReference>
<comment type="caution">
    <text evidence="13">The sequence shown here is derived from an EMBL/GenBank/DDBJ whole genome shotgun (WGS) entry which is preliminary data.</text>
</comment>
<dbReference type="SUPFAM" id="SSF52402">
    <property type="entry name" value="Adenine nucleotide alpha hydrolases-like"/>
    <property type="match status" value="1"/>
</dbReference>
<dbReference type="GO" id="GO:0003921">
    <property type="term" value="F:GMP synthase activity"/>
    <property type="evidence" value="ECO:0007669"/>
    <property type="project" value="InterPro"/>
</dbReference>
<dbReference type="Gene3D" id="3.30.300.10">
    <property type="match status" value="2"/>
</dbReference>
<dbReference type="InterPro" id="IPR018317">
    <property type="entry name" value="QueC"/>
</dbReference>
<evidence type="ECO:0000256" key="3">
    <source>
        <dbReference type="ARBA" id="ARBA00022598"/>
    </source>
</evidence>
<dbReference type="PROSITE" id="PS51273">
    <property type="entry name" value="GATASE_TYPE_1"/>
    <property type="match status" value="1"/>
</dbReference>
<evidence type="ECO:0000256" key="6">
    <source>
        <dbReference type="ARBA" id="ARBA00022755"/>
    </source>
</evidence>
<proteinExistence type="predicted"/>
<dbReference type="InterPro" id="IPR004739">
    <property type="entry name" value="GMP_synth_GATase"/>
</dbReference>
<feature type="domain" description="GMPS ATP-PPase" evidence="12">
    <location>
        <begin position="193"/>
        <end position="487"/>
    </location>
</feature>
<evidence type="ECO:0000256" key="10">
    <source>
        <dbReference type="PROSITE-ProRule" id="PRU00886"/>
    </source>
</evidence>
<keyword evidence="4 10" id="KW-0547">Nucleotide-binding</keyword>
<evidence type="ECO:0000313" key="13">
    <source>
        <dbReference type="EMBL" id="CAL5133629.1"/>
    </source>
</evidence>
<dbReference type="SUPFAM" id="SSF52317">
    <property type="entry name" value="Class I glutamine amidotransferase-like"/>
    <property type="match status" value="1"/>
</dbReference>
<dbReference type="EC" id="6.3.5.2" evidence="2"/>
<protein>
    <recommendedName>
        <fullName evidence="2">GMP synthase (glutamine-hydrolyzing)</fullName>
        <ecNumber evidence="2">6.3.5.2</ecNumber>
    </recommendedName>
    <alternativeName>
        <fullName evidence="9">Glutamine amidotransferase</fullName>
    </alternativeName>
</protein>
<evidence type="ECO:0000256" key="8">
    <source>
        <dbReference type="ARBA" id="ARBA00022962"/>
    </source>
</evidence>
<dbReference type="PROSITE" id="PS51553">
    <property type="entry name" value="GMPS_ATP_PPASE"/>
    <property type="match status" value="1"/>
</dbReference>
<gene>
    <name evidence="13" type="ORF">CDAUBV1_LOCUS6892</name>
</gene>
<evidence type="ECO:0000256" key="7">
    <source>
        <dbReference type="ARBA" id="ARBA00022840"/>
    </source>
</evidence>
<keyword evidence="6 10" id="KW-0658">Purine biosynthesis</keyword>
<evidence type="ECO:0000256" key="2">
    <source>
        <dbReference type="ARBA" id="ARBA00012746"/>
    </source>
</evidence>
<dbReference type="AlphaFoldDB" id="A0AAV2T952"/>
<keyword evidence="7 10" id="KW-0067">ATP-binding</keyword>
<dbReference type="InterPro" id="IPR001674">
    <property type="entry name" value="GMP_synth_C"/>
</dbReference>
<dbReference type="Pfam" id="PF06508">
    <property type="entry name" value="QueC"/>
    <property type="match status" value="1"/>
</dbReference>
<sequence>MERVAILDAGAQYGKVIDRRVRELFVCSDLLPINTPFDRLSEGGYKAFIISGSPDSVATYSSCFCDPKIFEYGVPVLGICYGMQLMSKAFGGHIAKGESREDGQFIVELDTTSPLFKGLSKNEKVLLTHGDYCVTPGTGFAIIAKSGSMLSGIGNDEKRLYGVQFHPEVDLTPCGRRILRNFLFGICELRGDFQLTDRLEMCTTKIRKVVGQKTVVILLSGGVDSSVCAAMLAQTIDPSQIIAVHIDNGFMRKKESECVIESLKLFGIKVHFVNARLRFYSGRTTLQVRVKTESLAPATILPSKGQTDTCASPPRIENKDQKTLSPEEGSEINAKSDAKCTITSHPEPAAPISRRQPHSSGGGMTTHLELRNIPIGPLNGTVTDPEEKRRIIGDMFVRIAQETWSELKLDPKNLLLCQGTLRPDLIESASSLVSARADTIKTHHNTTTLIQELQKKGRVIEPLADFHKDEVRQIAQQLGLPDQIVKRHPFPGPGLAIRIICAAEPHIERDFSETTSLIKMIAGYHMMSQKPHALLNKINAATRLDEQQRLSSITEQRTLSAHLLPIRTVGVQGDHRTYSYACALSSSAVPDWDALSFLAHLIPRICHNINRVVYVFGPMVAHPINDITVTYLREPVIETLREVDDRVTSVLRATNTIDDVSQMPVVLIPIHFDRDPSQVVTVPSILRSVVLRPVVTSDFMTALPAIPGVDIPKEVVSQMQQAAQSVPGISRVLYDLTSKPPATIEWE</sequence>
<dbReference type="GO" id="GO:0005829">
    <property type="term" value="C:cytosol"/>
    <property type="evidence" value="ECO:0007669"/>
    <property type="project" value="TreeGrafter"/>
</dbReference>
<dbReference type="Proteomes" id="UP001497525">
    <property type="component" value="Unassembled WGS sequence"/>
</dbReference>
<dbReference type="NCBIfam" id="TIGR00888">
    <property type="entry name" value="guaA_Nterm"/>
    <property type="match status" value="1"/>
</dbReference>
<dbReference type="CDD" id="cd01742">
    <property type="entry name" value="GATase1_GMP_Synthase"/>
    <property type="match status" value="1"/>
</dbReference>
<organism evidence="13 14">
    <name type="scientific">Calicophoron daubneyi</name>
    <name type="common">Rumen fluke</name>
    <name type="synonym">Paramphistomum daubneyi</name>
    <dbReference type="NCBI Taxonomy" id="300641"/>
    <lineage>
        <taxon>Eukaryota</taxon>
        <taxon>Metazoa</taxon>
        <taxon>Spiralia</taxon>
        <taxon>Lophotrochozoa</taxon>
        <taxon>Platyhelminthes</taxon>
        <taxon>Trematoda</taxon>
        <taxon>Digenea</taxon>
        <taxon>Plagiorchiida</taxon>
        <taxon>Pronocephalata</taxon>
        <taxon>Paramphistomoidea</taxon>
        <taxon>Paramphistomidae</taxon>
        <taxon>Calicophoron</taxon>
    </lineage>
</organism>
<dbReference type="Pfam" id="PF00117">
    <property type="entry name" value="GATase"/>
    <property type="match status" value="1"/>
</dbReference>
<keyword evidence="8" id="KW-0315">Glutamine amidotransferase</keyword>
<dbReference type="EMBL" id="CAXLJL010000157">
    <property type="protein sequence ID" value="CAL5133629.1"/>
    <property type="molecule type" value="Genomic_DNA"/>
</dbReference>
<dbReference type="PRINTS" id="PR00096">
    <property type="entry name" value="GATASE"/>
</dbReference>
<feature type="region of interest" description="Disordered" evidence="11">
    <location>
        <begin position="301"/>
        <end position="386"/>
    </location>
</feature>
<evidence type="ECO:0000313" key="14">
    <source>
        <dbReference type="Proteomes" id="UP001497525"/>
    </source>
</evidence>
<dbReference type="CDD" id="cd01997">
    <property type="entry name" value="GMP_synthase_C"/>
    <property type="match status" value="1"/>
</dbReference>
<evidence type="ECO:0000256" key="4">
    <source>
        <dbReference type="ARBA" id="ARBA00022741"/>
    </source>
</evidence>
<dbReference type="InterPro" id="IPR017926">
    <property type="entry name" value="GATASE"/>
</dbReference>
<name>A0AAV2T952_CALDB</name>
<dbReference type="InterPro" id="IPR014729">
    <property type="entry name" value="Rossmann-like_a/b/a_fold"/>
</dbReference>
<evidence type="ECO:0000256" key="9">
    <source>
        <dbReference type="ARBA" id="ARBA00031356"/>
    </source>
</evidence>
<keyword evidence="3" id="KW-0436">Ligase</keyword>
<evidence type="ECO:0000259" key="12">
    <source>
        <dbReference type="PROSITE" id="PS51553"/>
    </source>
</evidence>
<evidence type="ECO:0000256" key="1">
    <source>
        <dbReference type="ARBA" id="ARBA00005153"/>
    </source>
</evidence>
<dbReference type="InterPro" id="IPR029062">
    <property type="entry name" value="Class_I_gatase-like"/>
</dbReference>
<dbReference type="Gene3D" id="3.40.50.880">
    <property type="match status" value="1"/>
</dbReference>
<reference evidence="13" key="1">
    <citation type="submission" date="2024-06" db="EMBL/GenBank/DDBJ databases">
        <authorList>
            <person name="Liu X."/>
            <person name="Lenzi L."/>
            <person name="Haldenby T S."/>
            <person name="Uol C."/>
        </authorList>
    </citation>
    <scope>NUCLEOTIDE SEQUENCE</scope>
</reference>
<evidence type="ECO:0000256" key="5">
    <source>
        <dbReference type="ARBA" id="ARBA00022749"/>
    </source>
</evidence>
<keyword evidence="5 10" id="KW-0332">GMP biosynthesis</keyword>